<name>A0A7W9HH01_9PSEU</name>
<comment type="caution">
    <text evidence="2">The sequence shown here is derived from an EMBL/GenBank/DDBJ whole genome shotgun (WGS) entry which is preliminary data.</text>
</comment>
<organism evidence="2 3">
    <name type="scientific">Saccharothrix ecbatanensis</name>
    <dbReference type="NCBI Taxonomy" id="1105145"/>
    <lineage>
        <taxon>Bacteria</taxon>
        <taxon>Bacillati</taxon>
        <taxon>Actinomycetota</taxon>
        <taxon>Actinomycetes</taxon>
        <taxon>Pseudonocardiales</taxon>
        <taxon>Pseudonocardiaceae</taxon>
        <taxon>Saccharothrix</taxon>
    </lineage>
</organism>
<gene>
    <name evidence="2" type="ORF">F4560_001880</name>
</gene>
<dbReference type="Proteomes" id="UP000552097">
    <property type="component" value="Unassembled WGS sequence"/>
</dbReference>
<proteinExistence type="predicted"/>
<reference evidence="2 3" key="1">
    <citation type="submission" date="2020-08" db="EMBL/GenBank/DDBJ databases">
        <title>Sequencing the genomes of 1000 actinobacteria strains.</title>
        <authorList>
            <person name="Klenk H.-P."/>
        </authorList>
    </citation>
    <scope>NUCLEOTIDE SEQUENCE [LARGE SCALE GENOMIC DNA]</scope>
    <source>
        <strain evidence="2 3">DSM 45486</strain>
    </source>
</reference>
<keyword evidence="3" id="KW-1185">Reference proteome</keyword>
<accession>A0A7W9HH01</accession>
<sequence length="46" mass="4948">MTRLLPPAASTVEYAVIGRGTPHPRADTQEAPEATDQGTPFTERPL</sequence>
<dbReference type="AlphaFoldDB" id="A0A7W9HH01"/>
<evidence type="ECO:0000313" key="3">
    <source>
        <dbReference type="Proteomes" id="UP000552097"/>
    </source>
</evidence>
<evidence type="ECO:0000256" key="1">
    <source>
        <dbReference type="SAM" id="MobiDB-lite"/>
    </source>
</evidence>
<evidence type="ECO:0000313" key="2">
    <source>
        <dbReference type="EMBL" id="MBB5802112.1"/>
    </source>
</evidence>
<dbReference type="EMBL" id="JACHMO010000001">
    <property type="protein sequence ID" value="MBB5802112.1"/>
    <property type="molecule type" value="Genomic_DNA"/>
</dbReference>
<feature type="region of interest" description="Disordered" evidence="1">
    <location>
        <begin position="18"/>
        <end position="46"/>
    </location>
</feature>
<protein>
    <submittedName>
        <fullName evidence="2">Beta-glucanase (GH16 family)</fullName>
    </submittedName>
</protein>